<evidence type="ECO:0000259" key="7">
    <source>
        <dbReference type="Pfam" id="PF24760"/>
    </source>
</evidence>
<evidence type="ECO:0000313" key="10">
    <source>
        <dbReference type="Proteomes" id="UP000626109"/>
    </source>
</evidence>
<dbReference type="Proteomes" id="UP000626109">
    <property type="component" value="Unassembled WGS sequence"/>
</dbReference>
<evidence type="ECO:0000256" key="2">
    <source>
        <dbReference type="ARBA" id="ARBA00022574"/>
    </source>
</evidence>
<evidence type="ECO:0000256" key="6">
    <source>
        <dbReference type="SAM" id="MobiDB-lite"/>
    </source>
</evidence>
<dbReference type="EMBL" id="CAJNNW010028833">
    <property type="protein sequence ID" value="CAE8697850.1"/>
    <property type="molecule type" value="Genomic_DNA"/>
</dbReference>
<feature type="region of interest" description="Disordered" evidence="6">
    <location>
        <begin position="787"/>
        <end position="819"/>
    </location>
</feature>
<accession>A0A813K9Y1</accession>
<dbReference type="InterPro" id="IPR056168">
    <property type="entry name" value="TPR_IF140/IFT172/WDR19"/>
</dbReference>
<feature type="domain" description="IF140/IFT172/WDR19 TPR" evidence="8">
    <location>
        <begin position="209"/>
        <end position="547"/>
    </location>
</feature>
<dbReference type="Pfam" id="PF24762">
    <property type="entry name" value="TPR_IF140-IFT172"/>
    <property type="match status" value="1"/>
</dbReference>
<feature type="compositionally biased region" description="Low complexity" evidence="6">
    <location>
        <begin position="793"/>
        <end position="807"/>
    </location>
</feature>
<name>A0A813K9Y1_POLGL</name>
<evidence type="ECO:0008006" key="11">
    <source>
        <dbReference type="Google" id="ProtNLM"/>
    </source>
</evidence>
<feature type="domain" description="IF140 C-terminal TPR" evidence="7">
    <location>
        <begin position="639"/>
        <end position="761"/>
    </location>
</feature>
<dbReference type="FunFam" id="1.25.40.470:FF:000015">
    <property type="entry name" value="Intraflagellar transport particle protein 140"/>
    <property type="match status" value="1"/>
</dbReference>
<dbReference type="InterPro" id="IPR011990">
    <property type="entry name" value="TPR-like_helical_dom_sf"/>
</dbReference>
<dbReference type="GO" id="GO:0030991">
    <property type="term" value="C:intraciliary transport particle A"/>
    <property type="evidence" value="ECO:0007669"/>
    <property type="project" value="TreeGrafter"/>
</dbReference>
<dbReference type="GO" id="GO:0035721">
    <property type="term" value="P:intraciliary retrograde transport"/>
    <property type="evidence" value="ECO:0007669"/>
    <property type="project" value="TreeGrafter"/>
</dbReference>
<dbReference type="PANTHER" id="PTHR15722">
    <property type="entry name" value="IFT140/172-RELATED"/>
    <property type="match status" value="1"/>
</dbReference>
<dbReference type="GO" id="GO:0036064">
    <property type="term" value="C:ciliary basal body"/>
    <property type="evidence" value="ECO:0007669"/>
    <property type="project" value="TreeGrafter"/>
</dbReference>
<dbReference type="AlphaFoldDB" id="A0A813K9Y1"/>
<gene>
    <name evidence="9" type="ORF">PGLA2088_LOCUS30464</name>
</gene>
<comment type="subcellular location">
    <subcellularLocation>
        <location evidence="1">Cell projection</location>
        <location evidence="1">Cilium</location>
    </subcellularLocation>
</comment>
<dbReference type="Pfam" id="PF24760">
    <property type="entry name" value="TPR_IF140_C"/>
    <property type="match status" value="1"/>
</dbReference>
<feature type="compositionally biased region" description="Acidic residues" evidence="6">
    <location>
        <begin position="808"/>
        <end position="819"/>
    </location>
</feature>
<dbReference type="SUPFAM" id="SSF48452">
    <property type="entry name" value="TPR-like"/>
    <property type="match status" value="1"/>
</dbReference>
<feature type="non-terminal residue" evidence="9">
    <location>
        <position position="1"/>
    </location>
</feature>
<dbReference type="InterPro" id="IPR056156">
    <property type="entry name" value="TPR_IF140_C"/>
</dbReference>
<sequence>SVRVNKDGTRVSLLVDQRLAPGGASAMNGSLKVPDSRLFVFDLDTDNFLTYKVGTCSVPVAHSWDCTDARLMCCEVVPQALAFNGGDLGPALPASPTSKMKLTIAEVQPTHAVITLFVATSDQILLQDSIDCVDQNSGSSMPRMPVALVVPHVYFARQQQFDAGGAETTPEDKAAVITRAVLRDFAGLENVDADTTAALLNFSYHLACGNTDEAYKSVKGVRSTGVWESMSKMCVKTGRLDVAQKCLGQMGHARAAGALRACREPETEARLATVAVHLDMIEDAEGLLQKCGRFDLLNTLYQACGQWEKALEVAKTKDRVHLKPTHFAYAQHLESIEDVQGALSHYELSGTYRTESPRLLCSLGLTDDLEAYVEQSDDTHLHRWYAQYLESKANLEGASREYKKAGDWLSLCRVACFNEDLDRAQKICEDSQDQAACYHLARHLEAAGRIKEAIHFFQMAGRVSHALRLAQENNFDGDLMSLALSSDPQNMAQAAKYYEQRGQASKAVVLYQKAGQQKRALELCFSAKLFDALRKIADELSMEAGPRSEILQKIAQLCKKQGSFQLACKKFTQAGDKLKAMKSLLKSGDTEKIIFFAGTARQPDIYVLAGNYLQSLDWHNDPEIMKNIINFYSKAKAHDKLAVFYDACAQVEIDEYRDYEKAGGALREALKYIVKAAGPGAESDDRVLSLQSRIGIVDQFAAVRKMGKTEPEEMVAVCERMMNQPDVETAVRMGDIFAQLVEHFAEVRDYESAWRTVERMRQRGIVLTPYLDHSLLETIYSSVGQQLPESVDAGAPQAAPAQQQQGDDVGEEIDEEVED</sequence>
<comment type="caution">
    <text evidence="9">The sequence shown here is derived from an EMBL/GenBank/DDBJ whole genome shotgun (WGS) entry which is preliminary data.</text>
</comment>
<protein>
    <recommendedName>
        <fullName evidence="11">Intraflagellar transport protein 140</fullName>
    </recommendedName>
</protein>
<keyword evidence="5" id="KW-0966">Cell projection</keyword>
<evidence type="ECO:0000256" key="4">
    <source>
        <dbReference type="ARBA" id="ARBA00023069"/>
    </source>
</evidence>
<evidence type="ECO:0000313" key="9">
    <source>
        <dbReference type="EMBL" id="CAE8697850.1"/>
    </source>
</evidence>
<dbReference type="PANTHER" id="PTHR15722:SF7">
    <property type="entry name" value="INTRAFLAGELLAR TRANSPORT PROTEIN 140 HOMOLOG"/>
    <property type="match status" value="1"/>
</dbReference>
<evidence type="ECO:0000256" key="1">
    <source>
        <dbReference type="ARBA" id="ARBA00004138"/>
    </source>
</evidence>
<dbReference type="GO" id="GO:0005930">
    <property type="term" value="C:axoneme"/>
    <property type="evidence" value="ECO:0007669"/>
    <property type="project" value="TreeGrafter"/>
</dbReference>
<evidence type="ECO:0000256" key="5">
    <source>
        <dbReference type="ARBA" id="ARBA00023273"/>
    </source>
</evidence>
<dbReference type="Gene3D" id="1.25.40.470">
    <property type="match status" value="2"/>
</dbReference>
<keyword evidence="2" id="KW-0853">WD repeat</keyword>
<organism evidence="9 10">
    <name type="scientific">Polarella glacialis</name>
    <name type="common">Dinoflagellate</name>
    <dbReference type="NCBI Taxonomy" id="89957"/>
    <lineage>
        <taxon>Eukaryota</taxon>
        <taxon>Sar</taxon>
        <taxon>Alveolata</taxon>
        <taxon>Dinophyceae</taxon>
        <taxon>Suessiales</taxon>
        <taxon>Suessiaceae</taxon>
        <taxon>Polarella</taxon>
    </lineage>
</organism>
<proteinExistence type="predicted"/>
<evidence type="ECO:0000256" key="3">
    <source>
        <dbReference type="ARBA" id="ARBA00022737"/>
    </source>
</evidence>
<evidence type="ECO:0000259" key="8">
    <source>
        <dbReference type="Pfam" id="PF24762"/>
    </source>
</evidence>
<reference evidence="9" key="1">
    <citation type="submission" date="2021-02" db="EMBL/GenBank/DDBJ databases">
        <authorList>
            <person name="Dougan E. K."/>
            <person name="Rhodes N."/>
            <person name="Thang M."/>
            <person name="Chan C."/>
        </authorList>
    </citation>
    <scope>NUCLEOTIDE SEQUENCE</scope>
</reference>
<keyword evidence="3" id="KW-0677">Repeat</keyword>
<keyword evidence="4" id="KW-0969">Cilium</keyword>